<comment type="caution">
    <text evidence="2">The sequence shown here is derived from an EMBL/GenBank/DDBJ whole genome shotgun (WGS) entry which is preliminary data.</text>
</comment>
<dbReference type="Proteomes" id="UP000253324">
    <property type="component" value="Unassembled WGS sequence"/>
</dbReference>
<evidence type="ECO:0000313" key="2">
    <source>
        <dbReference type="EMBL" id="RCW77779.1"/>
    </source>
</evidence>
<feature type="transmembrane region" description="Helical" evidence="1">
    <location>
        <begin position="21"/>
        <end position="41"/>
    </location>
</feature>
<evidence type="ECO:0000313" key="3">
    <source>
        <dbReference type="Proteomes" id="UP000253324"/>
    </source>
</evidence>
<keyword evidence="1" id="KW-0812">Transmembrane</keyword>
<organism evidence="2 3">
    <name type="scientific">Phyllobacterium bourgognense</name>
    <dbReference type="NCBI Taxonomy" id="314236"/>
    <lineage>
        <taxon>Bacteria</taxon>
        <taxon>Pseudomonadati</taxon>
        <taxon>Pseudomonadota</taxon>
        <taxon>Alphaproteobacteria</taxon>
        <taxon>Hyphomicrobiales</taxon>
        <taxon>Phyllobacteriaceae</taxon>
        <taxon>Phyllobacterium</taxon>
    </lineage>
</organism>
<keyword evidence="1" id="KW-1133">Transmembrane helix</keyword>
<gene>
    <name evidence="2" type="ORF">C7476_1379</name>
</gene>
<keyword evidence="1" id="KW-0472">Membrane</keyword>
<reference evidence="2 3" key="1">
    <citation type="submission" date="2018-07" db="EMBL/GenBank/DDBJ databases">
        <title>Genomic Encyclopedia of Type Strains, Phase III (KMG-III): the genomes of soil and plant-associated and newly described type strains.</title>
        <authorList>
            <person name="Whitman W."/>
        </authorList>
    </citation>
    <scope>NUCLEOTIDE SEQUENCE [LARGE SCALE GENOMIC DNA]</scope>
    <source>
        <strain evidence="2 3">31-25a</strain>
    </source>
</reference>
<evidence type="ECO:0000256" key="1">
    <source>
        <dbReference type="SAM" id="Phobius"/>
    </source>
</evidence>
<proteinExistence type="predicted"/>
<name>A0A368YDN3_9HYPH</name>
<dbReference type="EMBL" id="QPJM01000037">
    <property type="protein sequence ID" value="RCW77779.1"/>
    <property type="molecule type" value="Genomic_DNA"/>
</dbReference>
<accession>A0A368YDN3</accession>
<sequence>MPKFINRPLHDHMPHIDLAEIILAAAVIGSIALAVGFDWIYRALPS</sequence>
<dbReference type="AlphaFoldDB" id="A0A368YDN3"/>
<protein>
    <submittedName>
        <fullName evidence="2">Uncharacterized protein</fullName>
    </submittedName>
</protein>
<dbReference type="RefSeq" id="WP_181872633.1">
    <property type="nucleotide sequence ID" value="NZ_QPJM01000037.1"/>
</dbReference>
<keyword evidence="3" id="KW-1185">Reference proteome</keyword>